<evidence type="ECO:0000259" key="12">
    <source>
        <dbReference type="Pfam" id="PF13691"/>
    </source>
</evidence>
<dbReference type="STRING" id="130081.M2W3X9"/>
<accession>M2W3X9</accession>
<keyword evidence="8" id="KW-0255">Endonuclease</keyword>
<evidence type="ECO:0000256" key="6">
    <source>
        <dbReference type="ARBA" id="ARBA00022722"/>
    </source>
</evidence>
<dbReference type="GeneID" id="17089169"/>
<comment type="similarity">
    <text evidence="3">Belongs to the RNase Z family.</text>
</comment>
<dbReference type="Proteomes" id="UP000030680">
    <property type="component" value="Unassembled WGS sequence"/>
</dbReference>
<gene>
    <name evidence="13" type="ORF">Gasu_23430</name>
</gene>
<dbReference type="GO" id="GO:1990180">
    <property type="term" value="P:mitochondrial tRNA 3'-end processing"/>
    <property type="evidence" value="ECO:0007669"/>
    <property type="project" value="TreeGrafter"/>
</dbReference>
<dbReference type="GO" id="GO:0046872">
    <property type="term" value="F:metal ion binding"/>
    <property type="evidence" value="ECO:0007669"/>
    <property type="project" value="UniProtKB-KW"/>
</dbReference>
<protein>
    <recommendedName>
        <fullName evidence="4">ribonuclease Z</fullName>
        <ecNumber evidence="4">3.1.26.11</ecNumber>
    </recommendedName>
</protein>
<evidence type="ECO:0000256" key="7">
    <source>
        <dbReference type="ARBA" id="ARBA00022723"/>
    </source>
</evidence>
<dbReference type="KEGG" id="gsl:Gasu_23430"/>
<dbReference type="PANTHER" id="PTHR12553:SF49">
    <property type="entry name" value="ZINC PHOSPHODIESTERASE ELAC PROTEIN 2"/>
    <property type="match status" value="1"/>
</dbReference>
<dbReference type="CDD" id="cd07718">
    <property type="entry name" value="RNaseZ_ELAC1_ELAC2-C-term-like_MBL-fold"/>
    <property type="match status" value="1"/>
</dbReference>
<name>M2W3X9_GALSU</name>
<evidence type="ECO:0000313" key="13">
    <source>
        <dbReference type="EMBL" id="EME30441.1"/>
    </source>
</evidence>
<feature type="domain" description="Metallo-beta-lactamase" evidence="11">
    <location>
        <begin position="457"/>
        <end position="658"/>
    </location>
</feature>
<dbReference type="InterPro" id="IPR036866">
    <property type="entry name" value="RibonucZ/Hydroxyglut_hydro"/>
</dbReference>
<evidence type="ECO:0000313" key="14">
    <source>
        <dbReference type="Proteomes" id="UP000030680"/>
    </source>
</evidence>
<dbReference type="Pfam" id="PF12706">
    <property type="entry name" value="Lactamase_B_2"/>
    <property type="match status" value="1"/>
</dbReference>
<dbReference type="PANTHER" id="PTHR12553">
    <property type="entry name" value="ZINC PHOSPHODIESTERASE ELAC PROTEIN 2"/>
    <property type="match status" value="1"/>
</dbReference>
<evidence type="ECO:0000256" key="5">
    <source>
        <dbReference type="ARBA" id="ARBA00022694"/>
    </source>
</evidence>
<keyword evidence="9 13" id="KW-0378">Hydrolase</keyword>
<dbReference type="Gene3D" id="3.60.15.10">
    <property type="entry name" value="Ribonuclease Z/Hydroxyacylglutathione hydrolase-like"/>
    <property type="match status" value="2"/>
</dbReference>
<dbReference type="GO" id="GO:0042781">
    <property type="term" value="F:3'-tRNA processing endoribonuclease activity"/>
    <property type="evidence" value="ECO:0007669"/>
    <property type="project" value="UniProtKB-EC"/>
</dbReference>
<evidence type="ECO:0000256" key="8">
    <source>
        <dbReference type="ARBA" id="ARBA00022759"/>
    </source>
</evidence>
<dbReference type="InterPro" id="IPR047151">
    <property type="entry name" value="RNZ2-like"/>
</dbReference>
<dbReference type="Pfam" id="PF13691">
    <property type="entry name" value="Lactamase_B_4"/>
    <property type="match status" value="1"/>
</dbReference>
<dbReference type="EC" id="3.1.26.11" evidence="4"/>
<feature type="domain" description="tRNase Z endonuclease" evidence="12">
    <location>
        <begin position="7"/>
        <end position="59"/>
    </location>
</feature>
<dbReference type="SUPFAM" id="SSF56281">
    <property type="entry name" value="Metallo-hydrolase/oxidoreductase"/>
    <property type="match status" value="2"/>
</dbReference>
<comment type="catalytic activity">
    <reaction evidence="1">
        <text>Endonucleolytic cleavage of RNA, removing extra 3' nucleotides from tRNA precursor, generating 3' termini of tRNAs. A 3'-hydroxy group is left at the tRNA terminus and a 5'-phosphoryl group is left at the trailer molecule.</text>
        <dbReference type="EC" id="3.1.26.11"/>
    </reaction>
</comment>
<keyword evidence="5" id="KW-0819">tRNA processing</keyword>
<keyword evidence="14" id="KW-1185">Reference proteome</keyword>
<dbReference type="OrthoDB" id="527344at2759"/>
<evidence type="ECO:0000256" key="4">
    <source>
        <dbReference type="ARBA" id="ARBA00012477"/>
    </source>
</evidence>
<proteinExistence type="inferred from homology"/>
<keyword evidence="10" id="KW-0862">Zinc</keyword>
<evidence type="ECO:0000256" key="2">
    <source>
        <dbReference type="ARBA" id="ARBA00001947"/>
    </source>
</evidence>
<evidence type="ECO:0000256" key="10">
    <source>
        <dbReference type="ARBA" id="ARBA00022833"/>
    </source>
</evidence>
<dbReference type="eggNOG" id="KOG2121">
    <property type="taxonomic scope" value="Eukaryota"/>
</dbReference>
<dbReference type="InterPro" id="IPR001279">
    <property type="entry name" value="Metallo-B-lactamas"/>
</dbReference>
<evidence type="ECO:0000256" key="3">
    <source>
        <dbReference type="ARBA" id="ARBA00007823"/>
    </source>
</evidence>
<evidence type="ECO:0000256" key="9">
    <source>
        <dbReference type="ARBA" id="ARBA00022801"/>
    </source>
</evidence>
<organism evidence="13 14">
    <name type="scientific">Galdieria sulphuraria</name>
    <name type="common">Red alga</name>
    <dbReference type="NCBI Taxonomy" id="130081"/>
    <lineage>
        <taxon>Eukaryota</taxon>
        <taxon>Rhodophyta</taxon>
        <taxon>Bangiophyceae</taxon>
        <taxon>Galdieriales</taxon>
        <taxon>Galdieriaceae</taxon>
        <taxon>Galdieria</taxon>
    </lineage>
</organism>
<dbReference type="RefSeq" id="XP_005706961.1">
    <property type="nucleotide sequence ID" value="XM_005706904.1"/>
</dbReference>
<evidence type="ECO:0000256" key="1">
    <source>
        <dbReference type="ARBA" id="ARBA00000402"/>
    </source>
</evidence>
<dbReference type="EMBL" id="KB454500">
    <property type="protein sequence ID" value="EME30441.1"/>
    <property type="molecule type" value="Genomic_DNA"/>
</dbReference>
<comment type="cofactor">
    <cofactor evidence="2">
        <name>Zn(2+)</name>
        <dbReference type="ChEBI" id="CHEBI:29105"/>
    </cofactor>
</comment>
<dbReference type="Gramene" id="EME30441">
    <property type="protein sequence ID" value="EME30441"/>
    <property type="gene ID" value="Gasu_23430"/>
</dbReference>
<keyword evidence="6" id="KW-0540">Nuclease</keyword>
<dbReference type="AlphaFoldDB" id="M2W3X9"/>
<dbReference type="InterPro" id="IPR027794">
    <property type="entry name" value="tRNase_Z_dom"/>
</dbReference>
<keyword evidence="7" id="KW-0479">Metal-binding</keyword>
<reference evidence="14" key="1">
    <citation type="journal article" date="2013" name="Science">
        <title>Gene transfer from bacteria and archaea facilitated evolution of an extremophilic eukaryote.</title>
        <authorList>
            <person name="Schonknecht G."/>
            <person name="Chen W.H."/>
            <person name="Ternes C.M."/>
            <person name="Barbier G.G."/>
            <person name="Shrestha R.P."/>
            <person name="Stanke M."/>
            <person name="Brautigam A."/>
            <person name="Baker B.J."/>
            <person name="Banfield J.F."/>
            <person name="Garavito R.M."/>
            <person name="Carr K."/>
            <person name="Wilkerson C."/>
            <person name="Rensing S.A."/>
            <person name="Gagneul D."/>
            <person name="Dickenson N.E."/>
            <person name="Oesterhelt C."/>
            <person name="Lercher M.J."/>
            <person name="Weber A.P."/>
        </authorList>
    </citation>
    <scope>NUCLEOTIDE SEQUENCE [LARGE SCALE GENOMIC DNA]</scope>
    <source>
        <strain evidence="14">074W</strain>
    </source>
</reference>
<evidence type="ECO:0000259" key="11">
    <source>
        <dbReference type="Pfam" id="PF12706"/>
    </source>
</evidence>
<sequence>MVQCHLQVVGSGKADTGLSIILFFDDHRYLFNCGEGTQRLCAEKGLNLFRVDTVFFTGLDARCAGGLFGTLLTLADAGKTHLELFGPTGLVRFFAASSCFYRRPSLELSLKEVGTGAIDGKVYRDENIEVTAVPLVCECSPTNLEIPSSKQKKPRTTFQTSILCYVITMKDIPGKFDPLAAKALNVPKGPLFGRLSKGETITLSDGKKIMPSQVVSEPFPGPCIAIIFCPDIHYISSVTSSSRLNRFALRAIENPKRKERHLCVVHMAVCAVLENRTYIEWAKSLGNNVHHILLLEDSLDAPLIFEAQAELLKLLSGCVDREMFQIPKDTSNLEKSERKVFCDLKKNILEKWNDIDAIFGESLLKYHLAPISRLGMDPTSITGRAYQDGIDSNTESKNETLFSSETWKSKDIASSRKSPSCFEDVGEMVFLGTGAAIPSKLRNVSGIYLHLYHRGGILLDCGEGTFGQILRVFGISEVNYFIVHLKLVFISHMHADHHLGVLRILEYRLKLDAEQPLIIMGPSELNVWLQEYEQVNGQLLHYVFLDNESFVCPQQPIVNYVSSNIGLQIETVPVLHCFHAYGIVLFDNLFEWKMVYSGDTMPCDALIRAGQDANLVIHEATFESTMEQVALEKGHCTYRQALDVCKAMRPHWIILTHFSQRYSKLPVIDSLSDTNLFVAFDLLRVPFSKLSQLPSLLPTLCELFKDDEGNSGKELQAAY</sequence>
<dbReference type="GO" id="GO:0005739">
    <property type="term" value="C:mitochondrion"/>
    <property type="evidence" value="ECO:0007669"/>
    <property type="project" value="TreeGrafter"/>
</dbReference>
<dbReference type="OMA" id="INYICQL"/>